<dbReference type="Proteomes" id="UP000008912">
    <property type="component" value="Unassembled WGS sequence"/>
</dbReference>
<dbReference type="GO" id="GO:0005576">
    <property type="term" value="C:extracellular region"/>
    <property type="evidence" value="ECO:0007669"/>
    <property type="project" value="InterPro"/>
</dbReference>
<dbReference type="PRINTS" id="PR00003">
    <property type="entry name" value="4DISULPHCORE"/>
</dbReference>
<reference evidence="4 5" key="1">
    <citation type="journal article" date="2010" name="Nature">
        <title>The sequence and de novo assembly of the giant panda genome.</title>
        <authorList>
            <person name="Li R."/>
            <person name="Fan W."/>
            <person name="Tian G."/>
            <person name="Zhu H."/>
            <person name="He L."/>
            <person name="Cai J."/>
            <person name="Huang Q."/>
            <person name="Cai Q."/>
            <person name="Li B."/>
            <person name="Bai Y."/>
            <person name="Zhang Z."/>
            <person name="Zhang Y."/>
            <person name="Wang W."/>
            <person name="Li J."/>
            <person name="Wei F."/>
            <person name="Li H."/>
            <person name="Jian M."/>
            <person name="Li J."/>
            <person name="Zhang Z."/>
            <person name="Nielsen R."/>
            <person name="Li D."/>
            <person name="Gu W."/>
            <person name="Yang Z."/>
            <person name="Xuan Z."/>
            <person name="Ryder O.A."/>
            <person name="Leung F.C."/>
            <person name="Zhou Y."/>
            <person name="Cao J."/>
            <person name="Sun X."/>
            <person name="Fu Y."/>
            <person name="Fang X."/>
            <person name="Guo X."/>
            <person name="Wang B."/>
            <person name="Hou R."/>
            <person name="Shen F."/>
            <person name="Mu B."/>
            <person name="Ni P."/>
            <person name="Lin R."/>
            <person name="Qian W."/>
            <person name="Wang G."/>
            <person name="Yu C."/>
            <person name="Nie W."/>
            <person name="Wang J."/>
            <person name="Wu Z."/>
            <person name="Liang H."/>
            <person name="Min J."/>
            <person name="Wu Q."/>
            <person name="Cheng S."/>
            <person name="Ruan J."/>
            <person name="Wang M."/>
            <person name="Shi Z."/>
            <person name="Wen M."/>
            <person name="Liu B."/>
            <person name="Ren X."/>
            <person name="Zheng H."/>
            <person name="Dong D."/>
            <person name="Cook K."/>
            <person name="Shan G."/>
            <person name="Zhang H."/>
            <person name="Kosiol C."/>
            <person name="Xie X."/>
            <person name="Lu Z."/>
            <person name="Zheng H."/>
            <person name="Li Y."/>
            <person name="Steiner C.C."/>
            <person name="Lam T.T."/>
            <person name="Lin S."/>
            <person name="Zhang Q."/>
            <person name="Li G."/>
            <person name="Tian J."/>
            <person name="Gong T."/>
            <person name="Liu H."/>
            <person name="Zhang D."/>
            <person name="Fang L."/>
            <person name="Ye C."/>
            <person name="Zhang J."/>
            <person name="Hu W."/>
            <person name="Xu A."/>
            <person name="Ren Y."/>
            <person name="Zhang G."/>
            <person name="Bruford M.W."/>
            <person name="Li Q."/>
            <person name="Ma L."/>
            <person name="Guo Y."/>
            <person name="An N."/>
            <person name="Hu Y."/>
            <person name="Zheng Y."/>
            <person name="Shi Y."/>
            <person name="Li Z."/>
            <person name="Liu Q."/>
            <person name="Chen Y."/>
            <person name="Zhao J."/>
            <person name="Qu N."/>
            <person name="Zhao S."/>
            <person name="Tian F."/>
            <person name="Wang X."/>
            <person name="Wang H."/>
            <person name="Xu L."/>
            <person name="Liu X."/>
            <person name="Vinar T."/>
            <person name="Wang Y."/>
            <person name="Lam T.W."/>
            <person name="Yiu S.M."/>
            <person name="Liu S."/>
            <person name="Zhang H."/>
            <person name="Li D."/>
            <person name="Huang Y."/>
            <person name="Wang X."/>
            <person name="Yang G."/>
            <person name="Jiang Z."/>
            <person name="Wang J."/>
            <person name="Qin N."/>
            <person name="Li L."/>
            <person name="Li J."/>
            <person name="Bolund L."/>
            <person name="Kristiansen K."/>
            <person name="Wong G.K."/>
            <person name="Olson M."/>
            <person name="Zhang X."/>
            <person name="Li S."/>
            <person name="Yang H."/>
            <person name="Wang J."/>
            <person name="Wang J."/>
        </authorList>
    </citation>
    <scope>NUCLEOTIDE SEQUENCE [LARGE SCALE GENOMIC DNA]</scope>
</reference>
<feature type="domain" description="WAP" evidence="3">
    <location>
        <begin position="33"/>
        <end position="80"/>
    </location>
</feature>
<evidence type="ECO:0000256" key="1">
    <source>
        <dbReference type="ARBA" id="ARBA00023157"/>
    </source>
</evidence>
<proteinExistence type="predicted"/>
<evidence type="ECO:0000313" key="4">
    <source>
        <dbReference type="Ensembl" id="ENSAMEP00000021368.1"/>
    </source>
</evidence>
<dbReference type="PANTHER" id="PTHR47769:SF1">
    <property type="entry name" value="WAP FOUR-DISULFIDE CORE DOMAIN PROTEIN 8"/>
    <property type="match status" value="1"/>
</dbReference>
<dbReference type="InterPro" id="IPR008197">
    <property type="entry name" value="WAP_dom"/>
</dbReference>
<accession>A0A7N5J7T6</accession>
<name>A0A7N5J7T6_AILME</name>
<evidence type="ECO:0000256" key="2">
    <source>
        <dbReference type="SAM" id="SignalP"/>
    </source>
</evidence>
<dbReference type="Pfam" id="PF00095">
    <property type="entry name" value="WAP"/>
    <property type="match status" value="1"/>
</dbReference>
<keyword evidence="5" id="KW-1185">Reference proteome</keyword>
<sequence>MKLLGRSALAAVLLLLLLGLHTARPGRQGRQKAVKKPGYCPEFLLRCPFILLPLCRRDRGCKGDKKCCFYNCRHQCMEPWLSLE</sequence>
<keyword evidence="2" id="KW-0732">Signal</keyword>
<dbReference type="AlphaFoldDB" id="A0A7N5J7T6"/>
<dbReference type="SUPFAM" id="SSF57256">
    <property type="entry name" value="Elafin-like"/>
    <property type="match status" value="1"/>
</dbReference>
<feature type="signal peptide" evidence="2">
    <location>
        <begin position="1"/>
        <end position="23"/>
    </location>
</feature>
<organism evidence="4 5">
    <name type="scientific">Ailuropoda melanoleuca</name>
    <name type="common">Giant panda</name>
    <dbReference type="NCBI Taxonomy" id="9646"/>
    <lineage>
        <taxon>Eukaryota</taxon>
        <taxon>Metazoa</taxon>
        <taxon>Chordata</taxon>
        <taxon>Craniata</taxon>
        <taxon>Vertebrata</taxon>
        <taxon>Euteleostomi</taxon>
        <taxon>Mammalia</taxon>
        <taxon>Eutheria</taxon>
        <taxon>Laurasiatheria</taxon>
        <taxon>Carnivora</taxon>
        <taxon>Caniformia</taxon>
        <taxon>Ursidae</taxon>
        <taxon>Ailuropoda</taxon>
    </lineage>
</organism>
<dbReference type="Ensembl" id="ENSAMET00000039060.1">
    <property type="protein sequence ID" value="ENSAMEP00000021368.1"/>
    <property type="gene ID" value="ENSAMEG00000025370.1"/>
</dbReference>
<dbReference type="GeneTree" id="ENSGT00390000002529"/>
<feature type="chain" id="PRO_5031554022" description="WAP domain-containing protein" evidence="2">
    <location>
        <begin position="24"/>
        <end position="84"/>
    </location>
</feature>
<dbReference type="SMART" id="SM00217">
    <property type="entry name" value="WAP"/>
    <property type="match status" value="1"/>
</dbReference>
<keyword evidence="1" id="KW-1015">Disulfide bond</keyword>
<dbReference type="Gene3D" id="4.10.75.10">
    <property type="entry name" value="Elafin-like"/>
    <property type="match status" value="1"/>
</dbReference>
<dbReference type="InterPro" id="IPR036645">
    <property type="entry name" value="Elafin-like_sf"/>
</dbReference>
<protein>
    <recommendedName>
        <fullName evidence="3">WAP domain-containing protein</fullName>
    </recommendedName>
</protein>
<reference evidence="4" key="2">
    <citation type="submission" date="2025-08" db="UniProtKB">
        <authorList>
            <consortium name="Ensembl"/>
        </authorList>
    </citation>
    <scope>IDENTIFICATION</scope>
</reference>
<dbReference type="PROSITE" id="PS51390">
    <property type="entry name" value="WAP"/>
    <property type="match status" value="1"/>
</dbReference>
<dbReference type="PANTHER" id="PTHR47769">
    <property type="entry name" value="WAP FOUR-DISULFIDE CORE DOMAIN PROTEIN 8"/>
    <property type="match status" value="1"/>
</dbReference>
<reference evidence="4" key="3">
    <citation type="submission" date="2025-09" db="UniProtKB">
        <authorList>
            <consortium name="Ensembl"/>
        </authorList>
    </citation>
    <scope>IDENTIFICATION</scope>
</reference>
<evidence type="ECO:0000313" key="5">
    <source>
        <dbReference type="Proteomes" id="UP000008912"/>
    </source>
</evidence>
<dbReference type="InParanoid" id="A0A7N5J7T6"/>
<dbReference type="GO" id="GO:0030414">
    <property type="term" value="F:peptidase inhibitor activity"/>
    <property type="evidence" value="ECO:0007669"/>
    <property type="project" value="InterPro"/>
</dbReference>
<evidence type="ECO:0000259" key="3">
    <source>
        <dbReference type="PROSITE" id="PS51390"/>
    </source>
</evidence>